<gene>
    <name evidence="1" type="ORF">HHK36_028809</name>
</gene>
<dbReference type="AlphaFoldDB" id="A0A835D0Y5"/>
<evidence type="ECO:0000313" key="2">
    <source>
        <dbReference type="Proteomes" id="UP000655225"/>
    </source>
</evidence>
<reference evidence="1 2" key="1">
    <citation type="submission" date="2020-04" db="EMBL/GenBank/DDBJ databases">
        <title>Plant Genome Project.</title>
        <authorList>
            <person name="Zhang R.-G."/>
        </authorList>
    </citation>
    <scope>NUCLEOTIDE SEQUENCE [LARGE SCALE GENOMIC DNA]</scope>
    <source>
        <strain evidence="1">YNK0</strain>
        <tissue evidence="1">Leaf</tissue>
    </source>
</reference>
<dbReference type="Proteomes" id="UP000655225">
    <property type="component" value="Unassembled WGS sequence"/>
</dbReference>
<organism evidence="1 2">
    <name type="scientific">Tetracentron sinense</name>
    <name type="common">Spur-leaf</name>
    <dbReference type="NCBI Taxonomy" id="13715"/>
    <lineage>
        <taxon>Eukaryota</taxon>
        <taxon>Viridiplantae</taxon>
        <taxon>Streptophyta</taxon>
        <taxon>Embryophyta</taxon>
        <taxon>Tracheophyta</taxon>
        <taxon>Spermatophyta</taxon>
        <taxon>Magnoliopsida</taxon>
        <taxon>Trochodendrales</taxon>
        <taxon>Trochodendraceae</taxon>
        <taxon>Tetracentron</taxon>
    </lineage>
</organism>
<dbReference type="GO" id="GO:0047262">
    <property type="term" value="F:polygalacturonate 4-alpha-galacturonosyltransferase activity"/>
    <property type="evidence" value="ECO:0007669"/>
    <property type="project" value="InterPro"/>
</dbReference>
<sequence>MGGLGRSGVEKSRGVVRVKPSWVITICVDERVLDPPLPALDFPDWTRNSCDDLYWLVIHNIASSFSVLGLEDAFWSNGYSSNFDSDWREKADWSLEKQSTFFSQLAAKMVPNGIHCLSMRLTIDYYLPPPKKRKFLKSEDLENPDLYNYTLSLTMSWLHHCQLNHHECQGEVYPKLDKRSCFLMMTLLSRKTGPDCGVDLHGKVNAAVETCGESFHRFDKYLNFSNPYIAWNFDPNCMWVGLWEEPFDLKEWKKDITGIITGGKTNMVSKLKFTGRGESIESSHKAPSGIIKLL</sequence>
<dbReference type="PANTHER" id="PTHR32116:SF4">
    <property type="entry name" value="POLYGALACTURONATE 4-ALPHA-GALACTURONOSYLTRANSFERASE"/>
    <property type="match status" value="1"/>
</dbReference>
<protein>
    <submittedName>
        <fullName evidence="1">Uncharacterized protein</fullName>
    </submittedName>
</protein>
<accession>A0A835D0Y5</accession>
<proteinExistence type="predicted"/>
<dbReference type="PANTHER" id="PTHR32116">
    <property type="entry name" value="GALACTURONOSYLTRANSFERASE 4-RELATED"/>
    <property type="match status" value="1"/>
</dbReference>
<dbReference type="OrthoDB" id="411524at2759"/>
<keyword evidence="2" id="KW-1185">Reference proteome</keyword>
<evidence type="ECO:0000313" key="1">
    <source>
        <dbReference type="EMBL" id="KAF8379375.1"/>
    </source>
</evidence>
<dbReference type="EMBL" id="JABCRI010000022">
    <property type="protein sequence ID" value="KAF8379375.1"/>
    <property type="molecule type" value="Genomic_DNA"/>
</dbReference>
<comment type="caution">
    <text evidence="1">The sequence shown here is derived from an EMBL/GenBank/DDBJ whole genome shotgun (WGS) entry which is preliminary data.</text>
</comment>
<name>A0A835D0Y5_TETSI</name>
<dbReference type="InterPro" id="IPR029993">
    <property type="entry name" value="GAUT"/>
</dbReference>